<evidence type="ECO:0000256" key="1">
    <source>
        <dbReference type="SAM" id="Phobius"/>
    </source>
</evidence>
<evidence type="ECO:0008006" key="5">
    <source>
        <dbReference type="Google" id="ProtNLM"/>
    </source>
</evidence>
<proteinExistence type="predicted"/>
<keyword evidence="1" id="KW-0472">Membrane</keyword>
<evidence type="ECO:0000256" key="2">
    <source>
        <dbReference type="SAM" id="SignalP"/>
    </source>
</evidence>
<accession>A0ABP9K8M4</accession>
<dbReference type="RefSeq" id="WP_345495717.1">
    <property type="nucleotide sequence ID" value="NZ_BAABJM010000002.1"/>
</dbReference>
<keyword evidence="2" id="KW-0732">Signal</keyword>
<comment type="caution">
    <text evidence="3">The sequence shown here is derived from an EMBL/GenBank/DDBJ whole genome shotgun (WGS) entry which is preliminary data.</text>
</comment>
<name>A0ABP9K8M4_9NOCA</name>
<dbReference type="EMBL" id="BAABJM010000002">
    <property type="protein sequence ID" value="GAA5053615.1"/>
    <property type="molecule type" value="Genomic_DNA"/>
</dbReference>
<dbReference type="NCBIfam" id="NF041742">
    <property type="entry name" value="WGxxGxxG_fam"/>
    <property type="match status" value="1"/>
</dbReference>
<reference evidence="4" key="1">
    <citation type="journal article" date="2019" name="Int. J. Syst. Evol. Microbiol.">
        <title>The Global Catalogue of Microorganisms (GCM) 10K type strain sequencing project: providing services to taxonomists for standard genome sequencing and annotation.</title>
        <authorList>
            <consortium name="The Broad Institute Genomics Platform"/>
            <consortium name="The Broad Institute Genome Sequencing Center for Infectious Disease"/>
            <person name="Wu L."/>
            <person name="Ma J."/>
        </authorList>
    </citation>
    <scope>NUCLEOTIDE SEQUENCE [LARGE SCALE GENOMIC DNA]</scope>
    <source>
        <strain evidence="4">JCM 18298</strain>
    </source>
</reference>
<gene>
    <name evidence="3" type="ORF">GCM10023318_27640</name>
</gene>
<feature type="chain" id="PRO_5045039043" description="WGxxGxxG-CTERM domain-containing protein" evidence="2">
    <location>
        <begin position="25"/>
        <end position="94"/>
    </location>
</feature>
<sequence>MKKLLAVPLTALALTFGGVATAQADVTQPTPAYAQTSQTTTTIAANDNDDNGSDKTGLWGLLGLLGLLGLIPIKRKPSGPDTTNYGNVGRTTRP</sequence>
<dbReference type="Proteomes" id="UP001500603">
    <property type="component" value="Unassembled WGS sequence"/>
</dbReference>
<feature type="signal peptide" evidence="2">
    <location>
        <begin position="1"/>
        <end position="24"/>
    </location>
</feature>
<feature type="transmembrane region" description="Helical" evidence="1">
    <location>
        <begin position="56"/>
        <end position="73"/>
    </location>
</feature>
<evidence type="ECO:0000313" key="3">
    <source>
        <dbReference type="EMBL" id="GAA5053615.1"/>
    </source>
</evidence>
<keyword evidence="1" id="KW-1133">Transmembrane helix</keyword>
<protein>
    <recommendedName>
        <fullName evidence="5">WGxxGxxG-CTERM domain-containing protein</fullName>
    </recommendedName>
</protein>
<organism evidence="3 4">
    <name type="scientific">Nocardia callitridis</name>
    <dbReference type="NCBI Taxonomy" id="648753"/>
    <lineage>
        <taxon>Bacteria</taxon>
        <taxon>Bacillati</taxon>
        <taxon>Actinomycetota</taxon>
        <taxon>Actinomycetes</taxon>
        <taxon>Mycobacteriales</taxon>
        <taxon>Nocardiaceae</taxon>
        <taxon>Nocardia</taxon>
    </lineage>
</organism>
<evidence type="ECO:0000313" key="4">
    <source>
        <dbReference type="Proteomes" id="UP001500603"/>
    </source>
</evidence>
<keyword evidence="4" id="KW-1185">Reference proteome</keyword>
<keyword evidence="1" id="KW-0812">Transmembrane</keyword>